<dbReference type="Proteomes" id="UP001596065">
    <property type="component" value="Unassembled WGS sequence"/>
</dbReference>
<keyword evidence="3" id="KW-1185">Reference proteome</keyword>
<comment type="caution">
    <text evidence="2">The sequence shown here is derived from an EMBL/GenBank/DDBJ whole genome shotgun (WGS) entry which is preliminary data.</text>
</comment>
<organism evidence="2 3">
    <name type="scientific">Streptomyces nogalater</name>
    <dbReference type="NCBI Taxonomy" id="38314"/>
    <lineage>
        <taxon>Bacteria</taxon>
        <taxon>Bacillati</taxon>
        <taxon>Actinomycetota</taxon>
        <taxon>Actinomycetes</taxon>
        <taxon>Kitasatosporales</taxon>
        <taxon>Streptomycetaceae</taxon>
        <taxon>Streptomyces</taxon>
    </lineage>
</organism>
<reference evidence="3" key="1">
    <citation type="journal article" date="2019" name="Int. J. Syst. Evol. Microbiol.">
        <title>The Global Catalogue of Microorganisms (GCM) 10K type strain sequencing project: providing services to taxonomists for standard genome sequencing and annotation.</title>
        <authorList>
            <consortium name="The Broad Institute Genomics Platform"/>
            <consortium name="The Broad Institute Genome Sequencing Center for Infectious Disease"/>
            <person name="Wu L."/>
            <person name="Ma J."/>
        </authorList>
    </citation>
    <scope>NUCLEOTIDE SEQUENCE [LARGE SCALE GENOMIC DNA]</scope>
    <source>
        <strain evidence="3">KCTC 5701</strain>
    </source>
</reference>
<name>A0ABW0WFQ5_STRNO</name>
<feature type="signal peptide" evidence="1">
    <location>
        <begin position="1"/>
        <end position="27"/>
    </location>
</feature>
<keyword evidence="1" id="KW-0732">Signal</keyword>
<dbReference type="Pfam" id="PF10783">
    <property type="entry name" value="DUF2599"/>
    <property type="match status" value="1"/>
</dbReference>
<evidence type="ECO:0000313" key="2">
    <source>
        <dbReference type="EMBL" id="MFC5657051.1"/>
    </source>
</evidence>
<dbReference type="RefSeq" id="WP_344349072.1">
    <property type="nucleotide sequence ID" value="NZ_BAAASM010000022.1"/>
</dbReference>
<dbReference type="EMBL" id="JBHSOE010000024">
    <property type="protein sequence ID" value="MFC5657051.1"/>
    <property type="molecule type" value="Genomic_DNA"/>
</dbReference>
<dbReference type="InterPro" id="IPR013207">
    <property type="entry name" value="LGFP"/>
</dbReference>
<protein>
    <submittedName>
        <fullName evidence="2">DUF2599 domain-containing protein</fullName>
    </submittedName>
</protein>
<dbReference type="InterPro" id="IPR019719">
    <property type="entry name" value="DUF2599"/>
</dbReference>
<feature type="chain" id="PRO_5045653539" evidence="1">
    <location>
        <begin position="28"/>
        <end position="339"/>
    </location>
</feature>
<dbReference type="Pfam" id="PF08310">
    <property type="entry name" value="LGFP"/>
    <property type="match status" value="2"/>
</dbReference>
<accession>A0ABW0WFQ5</accession>
<sequence>MRTLRKLALFATACLTVPFLTSSPAAADDRDFCGKTVSGAILDKYIAMGDVSSPLKCPVTDEMTTPDGRGRYTHFQGGSIYWSAVTNAHPVWGAVRDKWQAMGWETSALGYPKSDELKNADGKGVRQEFEGGTVYWSAATGAHPVWGKIGGTWGEYGWENSAFGYPASDEADGTGSWTDVDTGQVHTYRLVTQKFASGATLFWIPGGATEGCGGECTGYEVEAPGSLVKRVRVNLPTDSDKFVLMVFPTDAGFRGGIDKAVDGWQEVWTNTPNPLRLDTTDEAESLRDQYACHAAYARQESDGGWNTGNSWDLESDRPNVSWTYATDALFVAIHKCNWT</sequence>
<proteinExistence type="predicted"/>
<evidence type="ECO:0000313" key="3">
    <source>
        <dbReference type="Proteomes" id="UP001596065"/>
    </source>
</evidence>
<gene>
    <name evidence="2" type="ORF">ACFP3J_16360</name>
</gene>
<evidence type="ECO:0000256" key="1">
    <source>
        <dbReference type="SAM" id="SignalP"/>
    </source>
</evidence>